<dbReference type="Proteomes" id="UP001165090">
    <property type="component" value="Unassembled WGS sequence"/>
</dbReference>
<evidence type="ECO:0000313" key="2">
    <source>
        <dbReference type="EMBL" id="GLI58610.1"/>
    </source>
</evidence>
<reference evidence="2 3" key="1">
    <citation type="journal article" date="2023" name="IScience">
        <title>Expanded male sex-determining region conserved during the evolution of homothallism in the green alga Volvox.</title>
        <authorList>
            <person name="Yamamoto K."/>
            <person name="Matsuzaki R."/>
            <person name="Mahakham W."/>
            <person name="Heman W."/>
            <person name="Sekimoto H."/>
            <person name="Kawachi M."/>
            <person name="Minakuchi Y."/>
            <person name="Toyoda A."/>
            <person name="Nozaki H."/>
        </authorList>
    </citation>
    <scope>NUCLEOTIDE SEQUENCE [LARGE SCALE GENOMIC DNA]</scope>
    <source>
        <strain evidence="2 3">NIES-4468</strain>
    </source>
</reference>
<feature type="region of interest" description="Disordered" evidence="1">
    <location>
        <begin position="528"/>
        <end position="547"/>
    </location>
</feature>
<evidence type="ECO:0000313" key="3">
    <source>
        <dbReference type="Proteomes" id="UP001165090"/>
    </source>
</evidence>
<feature type="region of interest" description="Disordered" evidence="1">
    <location>
        <begin position="340"/>
        <end position="380"/>
    </location>
</feature>
<dbReference type="EMBL" id="BSDZ01000003">
    <property type="protein sequence ID" value="GLI58610.1"/>
    <property type="molecule type" value="Genomic_DNA"/>
</dbReference>
<feature type="compositionally biased region" description="Polar residues" evidence="1">
    <location>
        <begin position="19"/>
        <end position="29"/>
    </location>
</feature>
<proteinExistence type="predicted"/>
<feature type="compositionally biased region" description="Low complexity" evidence="1">
    <location>
        <begin position="37"/>
        <end position="49"/>
    </location>
</feature>
<feature type="compositionally biased region" description="Low complexity" evidence="1">
    <location>
        <begin position="355"/>
        <end position="379"/>
    </location>
</feature>
<evidence type="ECO:0000256" key="1">
    <source>
        <dbReference type="SAM" id="MobiDB-lite"/>
    </source>
</evidence>
<feature type="non-terminal residue" evidence="2">
    <location>
        <position position="547"/>
    </location>
</feature>
<feature type="region of interest" description="Disordered" evidence="1">
    <location>
        <begin position="237"/>
        <end position="307"/>
    </location>
</feature>
<accession>A0ABQ5RLX8</accession>
<organism evidence="2 3">
    <name type="scientific">Volvox africanus</name>
    <dbReference type="NCBI Taxonomy" id="51714"/>
    <lineage>
        <taxon>Eukaryota</taxon>
        <taxon>Viridiplantae</taxon>
        <taxon>Chlorophyta</taxon>
        <taxon>core chlorophytes</taxon>
        <taxon>Chlorophyceae</taxon>
        <taxon>CS clade</taxon>
        <taxon>Chlamydomonadales</taxon>
        <taxon>Volvocaceae</taxon>
        <taxon>Volvox</taxon>
    </lineage>
</organism>
<gene>
    <name evidence="2" type="ORF">VaNZ11_000318</name>
</gene>
<protein>
    <submittedName>
        <fullName evidence="2">Uncharacterized protein</fullName>
    </submittedName>
</protein>
<name>A0ABQ5RLX8_9CHLO</name>
<comment type="caution">
    <text evidence="2">The sequence shown here is derived from an EMBL/GenBank/DDBJ whole genome shotgun (WGS) entry which is preliminary data.</text>
</comment>
<keyword evidence="3" id="KW-1185">Reference proteome</keyword>
<sequence>PRSPASAYMYSTGAAIDKQQLSAAGSAESTHIRDPSARSASPRAPMPMRRLPRRVSLASDPYPEAARSPHNLRNYQHPQIAATDSGRLATRSPTPPPGGASGTGRQDHDRASPPTDPIESPLHAVLHSSVVAGMQRPRRARGATSRSSDGDGGSSASEPIAATQRHSFPGWDPGTAFLTRDHAVGAWAQDCAQEHLRQGPLQQQQQMDRVPTLTAPESYGRLVAAISEVSSEGRIVRGRPGAAGAGSTGSICSREEERTVVASSGQEDADVAAGGEPNQRDGDPAGFQEPSVRCAKSGGKVRAKPPASVVVPEGLVTSTLAAADEPVVEAVAVPEIWPDVDVGTEKPPLPPPPEQQQQEQEQPAAAVSLAAPGAVSSAPRRISDMHQEWTSAASGGTGAGAVHARARRGLASSRAGAAFTTKRLSLDMLPPGSTFTAAAAAAGTSAAAPAGPGTSTDINSPGPPTSVLYGSPLRHVSVSMKLATPPGAQYSDLEAALMATAHRNIQTVLSSGHSGRSGNVATGVGAVESRGHMPWGSQDNRGIAGGE</sequence>
<feature type="non-terminal residue" evidence="2">
    <location>
        <position position="1"/>
    </location>
</feature>
<feature type="region of interest" description="Disordered" evidence="1">
    <location>
        <begin position="1"/>
        <end position="174"/>
    </location>
</feature>